<gene>
    <name evidence="13" type="ORF">IFM89_028723</name>
</gene>
<dbReference type="Pfam" id="PF21010">
    <property type="entry name" value="HA2_C"/>
    <property type="match status" value="1"/>
</dbReference>
<dbReference type="SUPFAM" id="SSF52540">
    <property type="entry name" value="P-loop containing nucleoside triphosphate hydrolases"/>
    <property type="match status" value="2"/>
</dbReference>
<dbReference type="SMART" id="SM00847">
    <property type="entry name" value="HA2"/>
    <property type="match status" value="1"/>
</dbReference>
<dbReference type="FunFam" id="3.40.50.300:FF:000860">
    <property type="entry name" value="DExH-box ATP-dependent RNA helicase DExH6"/>
    <property type="match status" value="1"/>
</dbReference>
<keyword evidence="4" id="KW-0347">Helicase</keyword>
<feature type="compositionally biased region" description="Acidic residues" evidence="9">
    <location>
        <begin position="996"/>
        <end position="1016"/>
    </location>
</feature>
<dbReference type="Gene3D" id="3.30.1370.50">
    <property type="entry name" value="R3H-like domain"/>
    <property type="match status" value="1"/>
</dbReference>
<reference evidence="13 14" key="1">
    <citation type="submission" date="2020-10" db="EMBL/GenBank/DDBJ databases">
        <title>The Coptis chinensis genome and diversification of protoberbering-type alkaloids.</title>
        <authorList>
            <person name="Wang B."/>
            <person name="Shu S."/>
            <person name="Song C."/>
            <person name="Liu Y."/>
        </authorList>
    </citation>
    <scope>NUCLEOTIDE SEQUENCE [LARGE SCALE GENOMIC DNA]</scope>
    <source>
        <strain evidence="13">HL-2020</strain>
        <tissue evidence="13">Leaf</tissue>
    </source>
</reference>
<evidence type="ECO:0000256" key="6">
    <source>
        <dbReference type="ARBA" id="ARBA00022884"/>
    </source>
</evidence>
<dbReference type="InterPro" id="IPR001650">
    <property type="entry name" value="Helicase_C-like"/>
</dbReference>
<dbReference type="Pfam" id="PF07717">
    <property type="entry name" value="OB_NTP_bind"/>
    <property type="match status" value="1"/>
</dbReference>
<dbReference type="InterPro" id="IPR002110">
    <property type="entry name" value="Ankyrin_rpt"/>
</dbReference>
<dbReference type="SMART" id="SM00490">
    <property type="entry name" value="HELICc"/>
    <property type="match status" value="1"/>
</dbReference>
<keyword evidence="3" id="KW-0378">Hydrolase</keyword>
<keyword evidence="2" id="KW-0547">Nucleotide-binding</keyword>
<comment type="subcellular location">
    <subcellularLocation>
        <location evidence="1">Nucleus</location>
    </subcellularLocation>
</comment>
<organism evidence="13 14">
    <name type="scientific">Coptis chinensis</name>
    <dbReference type="NCBI Taxonomy" id="261450"/>
    <lineage>
        <taxon>Eukaryota</taxon>
        <taxon>Viridiplantae</taxon>
        <taxon>Streptophyta</taxon>
        <taxon>Embryophyta</taxon>
        <taxon>Tracheophyta</taxon>
        <taxon>Spermatophyta</taxon>
        <taxon>Magnoliopsida</taxon>
        <taxon>Ranunculales</taxon>
        <taxon>Ranunculaceae</taxon>
        <taxon>Coptidoideae</taxon>
        <taxon>Coptis</taxon>
    </lineage>
</organism>
<feature type="compositionally biased region" description="Basic residues" evidence="9">
    <location>
        <begin position="1148"/>
        <end position="1160"/>
    </location>
</feature>
<name>A0A835H1F8_9MAGN</name>
<dbReference type="FunFam" id="1.20.120.1080:FF:000011">
    <property type="entry name" value="DExH-box ATP-dependent RNA helicase DExH6"/>
    <property type="match status" value="1"/>
</dbReference>
<evidence type="ECO:0000256" key="9">
    <source>
        <dbReference type="SAM" id="MobiDB-lite"/>
    </source>
</evidence>
<dbReference type="Pfam" id="PF04408">
    <property type="entry name" value="WHD_HA2"/>
    <property type="match status" value="1"/>
</dbReference>
<dbReference type="InterPro" id="IPR007502">
    <property type="entry name" value="Helicase-assoc_dom"/>
</dbReference>
<evidence type="ECO:0000256" key="8">
    <source>
        <dbReference type="PROSITE-ProRule" id="PRU00023"/>
    </source>
</evidence>
<evidence type="ECO:0000259" key="11">
    <source>
        <dbReference type="PROSITE" id="PS51192"/>
    </source>
</evidence>
<dbReference type="Gene3D" id="3.40.50.300">
    <property type="entry name" value="P-loop containing nucleotide triphosphate hydrolases"/>
    <property type="match status" value="2"/>
</dbReference>
<protein>
    <recommendedName>
        <fullName evidence="15">RNA helicase</fullName>
    </recommendedName>
</protein>
<dbReference type="InterPro" id="IPR036867">
    <property type="entry name" value="R3H_dom_sf"/>
</dbReference>
<dbReference type="GO" id="GO:0016787">
    <property type="term" value="F:hydrolase activity"/>
    <property type="evidence" value="ECO:0007669"/>
    <property type="project" value="UniProtKB-KW"/>
</dbReference>
<feature type="compositionally biased region" description="Gly residues" evidence="9">
    <location>
        <begin position="1225"/>
        <end position="1236"/>
    </location>
</feature>
<feature type="domain" description="Helicase ATP-binding" evidence="11">
    <location>
        <begin position="196"/>
        <end position="372"/>
    </location>
</feature>
<evidence type="ECO:0000256" key="1">
    <source>
        <dbReference type="ARBA" id="ARBA00004123"/>
    </source>
</evidence>
<dbReference type="GO" id="GO:0004386">
    <property type="term" value="F:helicase activity"/>
    <property type="evidence" value="ECO:0007669"/>
    <property type="project" value="UniProtKB-KW"/>
</dbReference>
<evidence type="ECO:0000256" key="3">
    <source>
        <dbReference type="ARBA" id="ARBA00022801"/>
    </source>
</evidence>
<dbReference type="Gene3D" id="1.20.120.1080">
    <property type="match status" value="1"/>
</dbReference>
<dbReference type="Pfam" id="PF00271">
    <property type="entry name" value="Helicase_C"/>
    <property type="match status" value="1"/>
</dbReference>
<evidence type="ECO:0000313" key="14">
    <source>
        <dbReference type="Proteomes" id="UP000631114"/>
    </source>
</evidence>
<dbReference type="SUPFAM" id="SSF82708">
    <property type="entry name" value="R3H domain"/>
    <property type="match status" value="1"/>
</dbReference>
<dbReference type="PROSITE" id="PS50088">
    <property type="entry name" value="ANK_REPEAT"/>
    <property type="match status" value="1"/>
</dbReference>
<dbReference type="AlphaFoldDB" id="A0A835H1F8"/>
<accession>A0A835H1F8</accession>
<feature type="region of interest" description="Disordered" evidence="9">
    <location>
        <begin position="995"/>
        <end position="1025"/>
    </location>
</feature>
<dbReference type="InterPro" id="IPR011709">
    <property type="entry name" value="DEAD-box_helicase_OB_fold"/>
</dbReference>
<dbReference type="GO" id="GO:0003677">
    <property type="term" value="F:DNA binding"/>
    <property type="evidence" value="ECO:0007669"/>
    <property type="project" value="UniProtKB-ARBA"/>
</dbReference>
<evidence type="ECO:0000259" key="10">
    <source>
        <dbReference type="PROSITE" id="PS51061"/>
    </source>
</evidence>
<keyword evidence="8" id="KW-0040">ANK repeat</keyword>
<dbReference type="CDD" id="cd18791">
    <property type="entry name" value="SF2_C_RHA"/>
    <property type="match status" value="1"/>
</dbReference>
<dbReference type="InterPro" id="IPR036770">
    <property type="entry name" value="Ankyrin_rpt-contain_sf"/>
</dbReference>
<feature type="region of interest" description="Disordered" evidence="9">
    <location>
        <begin position="1136"/>
        <end position="1169"/>
    </location>
</feature>
<keyword evidence="14" id="KW-1185">Reference proteome</keyword>
<evidence type="ECO:0000313" key="13">
    <source>
        <dbReference type="EMBL" id="KAF9589788.1"/>
    </source>
</evidence>
<keyword evidence="6" id="KW-0694">RNA-binding</keyword>
<feature type="repeat" description="ANK" evidence="8">
    <location>
        <begin position="456"/>
        <end position="488"/>
    </location>
</feature>
<dbReference type="PROSITE" id="PS51192">
    <property type="entry name" value="HELICASE_ATP_BIND_1"/>
    <property type="match status" value="1"/>
</dbReference>
<dbReference type="Gene3D" id="1.25.40.20">
    <property type="entry name" value="Ankyrin repeat-containing domain"/>
    <property type="match status" value="1"/>
</dbReference>
<evidence type="ECO:0000256" key="4">
    <source>
        <dbReference type="ARBA" id="ARBA00022806"/>
    </source>
</evidence>
<dbReference type="PANTHER" id="PTHR18934:SF213">
    <property type="entry name" value="3'-5' RNA HELICASE YTHDC2"/>
    <property type="match status" value="1"/>
</dbReference>
<dbReference type="EMBL" id="JADFTS010000009">
    <property type="protein sequence ID" value="KAF9589788.1"/>
    <property type="molecule type" value="Genomic_DNA"/>
</dbReference>
<keyword evidence="5" id="KW-0067">ATP-binding</keyword>
<dbReference type="SUPFAM" id="SSF48403">
    <property type="entry name" value="Ankyrin repeat"/>
    <property type="match status" value="1"/>
</dbReference>
<dbReference type="SMART" id="SM00393">
    <property type="entry name" value="R3H"/>
    <property type="match status" value="1"/>
</dbReference>
<dbReference type="CDD" id="cd17917">
    <property type="entry name" value="DEXHc_RHA-like"/>
    <property type="match status" value="1"/>
</dbReference>
<dbReference type="OrthoDB" id="5600252at2759"/>
<dbReference type="InterPro" id="IPR001374">
    <property type="entry name" value="R3H_dom"/>
</dbReference>
<dbReference type="GO" id="GO:0005634">
    <property type="term" value="C:nucleus"/>
    <property type="evidence" value="ECO:0007669"/>
    <property type="project" value="UniProtKB-SubCell"/>
</dbReference>
<keyword evidence="7" id="KW-0539">Nucleus</keyword>
<evidence type="ECO:0000256" key="2">
    <source>
        <dbReference type="ARBA" id="ARBA00022741"/>
    </source>
</evidence>
<sequence length="1250" mass="138734">MVRSGKKKGYSKNQIDENPNIEEPTLIRISKIIDDFFQGTDQVYTFEAGLTNPERAVVHMLCRKRGLVSKSTGKGKQRRVSICKSKIKKLRARKEKKNVTSLAFSEETKEVLRDLFTRYPPSDGEQKGQMLTDHIREVDKKLRKKDDSFYKPSMSKAEIAKEMKALAFRTKNTPKLRQIDGERSKLPIASFREAITSTIETNQVVLISGETGCGKTTQVPQYLLDYMWGKGEACKIICTQPRRISATSVAERISYERGEKVGESIGYKIRLETKGGKRSSIMFCTNGILLRVLVGKGTNDSKTASEDISSKESIFGVTHIIVRRAPLTSSSTSGKFCLELPCLYIEQILMSATLDAERFSQYFGGCPVIRVPGFTHPVKNFYLEDILSILKSSESNHLDSLSPNDTVQGADLTEDYTASLDEAINLAWSSDEFDPLLELVSSEATPRILNYQDSLNGASPLMVFAGKGNVSDVCMLLSLGADCNLCAKDGKTAVEWAQQENQGEVVEVIKSHLQNVVSKSVEEYDLLEKYLASVNPEHIDIILIERLLRKICTDSDEGAVLIFLPGWDDINKTRERLLASPFFEDTSKFVIIALHSMVPSVEQKKVFKRPPHGSRKIILSTNIAETAVTIDDVVYVIDSGRMKEKSYDPYSNVSTLHSSWVSKASAKQREGRAGRCQPGICYHLYSKTRATSLPEFQVPEIKRMPIEELCLQVKLLDPNCRIVDFLQKTLDPPISETIRNAILVLQDIGALSPDEGLTELGEKLGSLPVHPSTSKMLFFAILMNCLEPALTLACASDYRDPFILPMVPNEKKKALAAKAELASLYGGHSDQLMVIAAYDCWKRAKDKGQEAQFCSEYFVSSGTMNMLSSMRMQLQRELIHTGFMQEDASQCSLNARDPGILHAVLVAGLYPMVGRLLPPLKSGRRVVVETACGAKVRLHPHSSNFKLSFDQSNSQPLVIYDEITRGDGGMYIRNCSIVGPYPLLIHATEMVVAPAEDNEDESDDDCDASESDEDGIELNTISGRQEERIMSSPDNTVSVVIDRWLKFESTALDVAQIYCLRERLRAAILFKVKYPSKVLPPALGASMYAIACILSYDGLSGISPSLKTIGSLTSMKNATEPSGTDSKPSAFLRSLLSDAPAPPETSPHYHKPRQMSRSMHRSGTSKPVVEQPHMQIGIDPYQQTHFQGPLMHPVYVQTQLPGPFMQPIYVPIGLYPVQRTQFKGQGFGGHSSGGYGRTDSFKRRRGTGPS</sequence>
<dbReference type="PANTHER" id="PTHR18934">
    <property type="entry name" value="ATP-DEPENDENT RNA HELICASE"/>
    <property type="match status" value="1"/>
</dbReference>
<evidence type="ECO:0000256" key="5">
    <source>
        <dbReference type="ARBA" id="ARBA00022840"/>
    </source>
</evidence>
<comment type="caution">
    <text evidence="13">The sequence shown here is derived from an EMBL/GenBank/DDBJ whole genome shotgun (WGS) entry which is preliminary data.</text>
</comment>
<feature type="domain" description="Helicase C-terminal" evidence="12">
    <location>
        <begin position="543"/>
        <end position="717"/>
    </location>
</feature>
<dbReference type="InterPro" id="IPR027417">
    <property type="entry name" value="P-loop_NTPase"/>
</dbReference>
<dbReference type="Proteomes" id="UP000631114">
    <property type="component" value="Unassembled WGS sequence"/>
</dbReference>
<dbReference type="PROSITE" id="PS51194">
    <property type="entry name" value="HELICASE_CTER"/>
    <property type="match status" value="1"/>
</dbReference>
<dbReference type="FunFam" id="3.30.1370.50:FF:000002">
    <property type="entry name" value="Immunoglobulin mu DNA-binding protein 2"/>
    <property type="match status" value="1"/>
</dbReference>
<dbReference type="Pfam" id="PF01424">
    <property type="entry name" value="R3H"/>
    <property type="match status" value="1"/>
</dbReference>
<feature type="domain" description="R3H" evidence="10">
    <location>
        <begin position="23"/>
        <end position="86"/>
    </location>
</feature>
<evidence type="ECO:0000259" key="12">
    <source>
        <dbReference type="PROSITE" id="PS51194"/>
    </source>
</evidence>
<dbReference type="GO" id="GO:0003723">
    <property type="term" value="F:RNA binding"/>
    <property type="evidence" value="ECO:0007669"/>
    <property type="project" value="UniProtKB-KW"/>
</dbReference>
<proteinExistence type="predicted"/>
<dbReference type="SMART" id="SM00487">
    <property type="entry name" value="DEXDc"/>
    <property type="match status" value="1"/>
</dbReference>
<feature type="region of interest" description="Disordered" evidence="9">
    <location>
        <begin position="1225"/>
        <end position="1250"/>
    </location>
</feature>
<dbReference type="InterPro" id="IPR014001">
    <property type="entry name" value="Helicase_ATP-bd"/>
</dbReference>
<evidence type="ECO:0008006" key="15">
    <source>
        <dbReference type="Google" id="ProtNLM"/>
    </source>
</evidence>
<dbReference type="GO" id="GO:0005524">
    <property type="term" value="F:ATP binding"/>
    <property type="evidence" value="ECO:0007669"/>
    <property type="project" value="UniProtKB-KW"/>
</dbReference>
<evidence type="ECO:0000256" key="7">
    <source>
        <dbReference type="ARBA" id="ARBA00023242"/>
    </source>
</evidence>
<dbReference type="PROSITE" id="PS51061">
    <property type="entry name" value="R3H"/>
    <property type="match status" value="1"/>
</dbReference>
<dbReference type="InterPro" id="IPR048333">
    <property type="entry name" value="HA2_WH"/>
</dbReference>